<feature type="domain" description="MYND-type" evidence="5">
    <location>
        <begin position="184"/>
        <end position="233"/>
    </location>
</feature>
<dbReference type="InterPro" id="IPR002893">
    <property type="entry name" value="Znf_MYND"/>
</dbReference>
<keyword evidence="1" id="KW-0479">Metal-binding</keyword>
<proteinExistence type="predicted"/>
<dbReference type="GO" id="GO:0008270">
    <property type="term" value="F:zinc ion binding"/>
    <property type="evidence" value="ECO:0007669"/>
    <property type="project" value="UniProtKB-KW"/>
</dbReference>
<comment type="caution">
    <text evidence="6">The sequence shown here is derived from an EMBL/GenBank/DDBJ whole genome shotgun (WGS) entry which is preliminary data.</text>
</comment>
<evidence type="ECO:0000313" key="6">
    <source>
        <dbReference type="EMBL" id="TEB23908.1"/>
    </source>
</evidence>
<sequence>MEVLDGYLVFADPTLLLAFRTYPFIQEIMSALTVITGRLGFEGTHAAYYFPLHLLQWKLEAWTMVDGINPLVAMCQLMQGGLISVFLDIVLHGTPAKRWNTADDIAFTMHESYCEALASWIAPYQSFPSVNLAMTAAWEKLDKESLFAVEARLGESIVKAWVTLKAAFLLGQSRFLAHPEPRLCDNVYHAAVSGTKPHLKGNVQETCASCHSVMYCSIACQAMDWRRSHREDCQSLRHAYDGLKLTHKWIHGSTRLFLFASIESVYRLNCALVESKKAAHPEHGNSNLIVTYDFAKVPGYPDDVPAFLTVAEYLHVIDERGREVRGAYGRNRLEDVIRQLTTQADMRVIEGQFRVGGRYLWVVVRMRVLKDQAGNERHDLARMVGGFSYLGPKERNGAENAVPQHTGFCQVPNCRCDYGQ</sequence>
<dbReference type="SUPFAM" id="SSF144232">
    <property type="entry name" value="HIT/MYND zinc finger-like"/>
    <property type="match status" value="1"/>
</dbReference>
<accession>A0A4Y7SQH6</accession>
<dbReference type="Gene3D" id="6.10.140.2220">
    <property type="match status" value="1"/>
</dbReference>
<evidence type="ECO:0000313" key="7">
    <source>
        <dbReference type="Proteomes" id="UP000298030"/>
    </source>
</evidence>
<evidence type="ECO:0000256" key="2">
    <source>
        <dbReference type="ARBA" id="ARBA00022771"/>
    </source>
</evidence>
<organism evidence="6 7">
    <name type="scientific">Coprinellus micaceus</name>
    <name type="common">Glistening ink-cap mushroom</name>
    <name type="synonym">Coprinus micaceus</name>
    <dbReference type="NCBI Taxonomy" id="71717"/>
    <lineage>
        <taxon>Eukaryota</taxon>
        <taxon>Fungi</taxon>
        <taxon>Dikarya</taxon>
        <taxon>Basidiomycota</taxon>
        <taxon>Agaricomycotina</taxon>
        <taxon>Agaricomycetes</taxon>
        <taxon>Agaricomycetidae</taxon>
        <taxon>Agaricales</taxon>
        <taxon>Agaricineae</taxon>
        <taxon>Psathyrellaceae</taxon>
        <taxon>Coprinellus</taxon>
    </lineage>
</organism>
<reference evidence="6 7" key="1">
    <citation type="journal article" date="2019" name="Nat. Ecol. Evol.">
        <title>Megaphylogeny resolves global patterns of mushroom evolution.</title>
        <authorList>
            <person name="Varga T."/>
            <person name="Krizsan K."/>
            <person name="Foldi C."/>
            <person name="Dima B."/>
            <person name="Sanchez-Garcia M."/>
            <person name="Sanchez-Ramirez S."/>
            <person name="Szollosi G.J."/>
            <person name="Szarkandi J.G."/>
            <person name="Papp V."/>
            <person name="Albert L."/>
            <person name="Andreopoulos W."/>
            <person name="Angelini C."/>
            <person name="Antonin V."/>
            <person name="Barry K.W."/>
            <person name="Bougher N.L."/>
            <person name="Buchanan P."/>
            <person name="Buyck B."/>
            <person name="Bense V."/>
            <person name="Catcheside P."/>
            <person name="Chovatia M."/>
            <person name="Cooper J."/>
            <person name="Damon W."/>
            <person name="Desjardin D."/>
            <person name="Finy P."/>
            <person name="Geml J."/>
            <person name="Haridas S."/>
            <person name="Hughes K."/>
            <person name="Justo A."/>
            <person name="Karasinski D."/>
            <person name="Kautmanova I."/>
            <person name="Kiss B."/>
            <person name="Kocsube S."/>
            <person name="Kotiranta H."/>
            <person name="LaButti K.M."/>
            <person name="Lechner B.E."/>
            <person name="Liimatainen K."/>
            <person name="Lipzen A."/>
            <person name="Lukacs Z."/>
            <person name="Mihaltcheva S."/>
            <person name="Morgado L.N."/>
            <person name="Niskanen T."/>
            <person name="Noordeloos M.E."/>
            <person name="Ohm R.A."/>
            <person name="Ortiz-Santana B."/>
            <person name="Ovrebo C."/>
            <person name="Racz N."/>
            <person name="Riley R."/>
            <person name="Savchenko A."/>
            <person name="Shiryaev A."/>
            <person name="Soop K."/>
            <person name="Spirin V."/>
            <person name="Szebenyi C."/>
            <person name="Tomsovsky M."/>
            <person name="Tulloss R.E."/>
            <person name="Uehling J."/>
            <person name="Grigoriev I.V."/>
            <person name="Vagvolgyi C."/>
            <person name="Papp T."/>
            <person name="Martin F.M."/>
            <person name="Miettinen O."/>
            <person name="Hibbett D.S."/>
            <person name="Nagy L.G."/>
        </authorList>
    </citation>
    <scope>NUCLEOTIDE SEQUENCE [LARGE SCALE GENOMIC DNA]</scope>
    <source>
        <strain evidence="6 7">FP101781</strain>
    </source>
</reference>
<name>A0A4Y7SQH6_COPMI</name>
<evidence type="ECO:0000256" key="3">
    <source>
        <dbReference type="ARBA" id="ARBA00022833"/>
    </source>
</evidence>
<keyword evidence="3" id="KW-0862">Zinc</keyword>
<evidence type="ECO:0000256" key="4">
    <source>
        <dbReference type="PROSITE-ProRule" id="PRU00134"/>
    </source>
</evidence>
<dbReference type="AlphaFoldDB" id="A0A4Y7SQH6"/>
<evidence type="ECO:0000259" key="5">
    <source>
        <dbReference type="PROSITE" id="PS50865"/>
    </source>
</evidence>
<evidence type="ECO:0000256" key="1">
    <source>
        <dbReference type="ARBA" id="ARBA00022723"/>
    </source>
</evidence>
<dbReference type="PROSITE" id="PS50865">
    <property type="entry name" value="ZF_MYND_2"/>
    <property type="match status" value="1"/>
</dbReference>
<keyword evidence="2 4" id="KW-0863">Zinc-finger</keyword>
<gene>
    <name evidence="6" type="ORF">FA13DRAFT_1739556</name>
</gene>
<dbReference type="Proteomes" id="UP000298030">
    <property type="component" value="Unassembled WGS sequence"/>
</dbReference>
<keyword evidence="7" id="KW-1185">Reference proteome</keyword>
<dbReference type="Pfam" id="PF01753">
    <property type="entry name" value="zf-MYND"/>
    <property type="match status" value="1"/>
</dbReference>
<protein>
    <recommendedName>
        <fullName evidence="5">MYND-type domain-containing protein</fullName>
    </recommendedName>
</protein>
<dbReference type="EMBL" id="QPFP01000072">
    <property type="protein sequence ID" value="TEB23908.1"/>
    <property type="molecule type" value="Genomic_DNA"/>
</dbReference>
<dbReference type="OrthoDB" id="2871704at2759"/>